<dbReference type="EMBL" id="WTYE01000001">
    <property type="protein sequence ID" value="MXP34026.1"/>
    <property type="molecule type" value="Genomic_DNA"/>
</dbReference>
<dbReference type="SUPFAM" id="SSF69255">
    <property type="entry name" value="gp5 N-terminal domain-like"/>
    <property type="match status" value="1"/>
</dbReference>
<dbReference type="InterPro" id="IPR006531">
    <property type="entry name" value="Gp5/Vgr_OB"/>
</dbReference>
<sequence>MTTLGNPARTTGFAPVATPANWMALPHSAFVINVTDPANRGRVQVQLSAIDPQGEALVWARVATGFAGPDYGLFALPAIGEEVLVVFIDGDPASPVVVGAMWKGDDAPPEDTPSDDVNVWSLNGRNGSRIAIDESSQGSEVVSLETPDTMKITLTHNESIKLEMGQESITISNSGIDINSTGSVTVNASSLTMKASSTLVQCGSTTFTGDITCSKITTASVVSSSYTPGAGNVW</sequence>
<feature type="domain" description="Gp5/Type VI secretion system Vgr protein OB-fold" evidence="1">
    <location>
        <begin position="29"/>
        <end position="102"/>
    </location>
</feature>
<dbReference type="Gene3D" id="2.40.50.230">
    <property type="entry name" value="Gp5 N-terminal domain"/>
    <property type="match status" value="1"/>
</dbReference>
<reference evidence="3 4" key="1">
    <citation type="submission" date="2019-12" db="EMBL/GenBank/DDBJ databases">
        <title>Genomic-based taxomic classification of the family Erythrobacteraceae.</title>
        <authorList>
            <person name="Xu L."/>
        </authorList>
    </citation>
    <scope>NUCLEOTIDE SEQUENCE [LARGE SCALE GENOMIC DNA]</scope>
    <source>
        <strain evidence="3 4">JCM 16677</strain>
    </source>
</reference>
<dbReference type="AlphaFoldDB" id="A0A845AZV3"/>
<evidence type="ECO:0000313" key="2">
    <source>
        <dbReference type="EMBL" id="MXP31266.1"/>
    </source>
</evidence>
<dbReference type="Proteomes" id="UP000446786">
    <property type="component" value="Unassembled WGS sequence"/>
</dbReference>
<dbReference type="InterPro" id="IPR037026">
    <property type="entry name" value="Vgr_OB-fold_dom_sf"/>
</dbReference>
<accession>A0A845AZV3</accession>
<keyword evidence="4" id="KW-1185">Reference proteome</keyword>
<gene>
    <name evidence="2" type="ORF">GRI94_05435</name>
    <name evidence="3" type="ORF">GRI94_19525</name>
</gene>
<dbReference type="EMBL" id="WTYE01000001">
    <property type="protein sequence ID" value="MXP31266.1"/>
    <property type="molecule type" value="Genomic_DNA"/>
</dbReference>
<dbReference type="OrthoDB" id="9762420at2"/>
<organism evidence="3 4">
    <name type="scientific">Parerythrobacter jejuensis</name>
    <dbReference type="NCBI Taxonomy" id="795812"/>
    <lineage>
        <taxon>Bacteria</taxon>
        <taxon>Pseudomonadati</taxon>
        <taxon>Pseudomonadota</taxon>
        <taxon>Alphaproteobacteria</taxon>
        <taxon>Sphingomonadales</taxon>
        <taxon>Erythrobacteraceae</taxon>
        <taxon>Parerythrobacter</taxon>
    </lineage>
</organism>
<evidence type="ECO:0000313" key="4">
    <source>
        <dbReference type="Proteomes" id="UP000446786"/>
    </source>
</evidence>
<proteinExistence type="predicted"/>
<evidence type="ECO:0000313" key="3">
    <source>
        <dbReference type="EMBL" id="MXP34026.1"/>
    </source>
</evidence>
<protein>
    <submittedName>
        <fullName evidence="3">Type IV secretion protein Rhs</fullName>
    </submittedName>
</protein>
<comment type="caution">
    <text evidence="3">The sequence shown here is derived from an EMBL/GenBank/DDBJ whole genome shotgun (WGS) entry which is preliminary data.</text>
</comment>
<evidence type="ECO:0000259" key="1">
    <source>
        <dbReference type="Pfam" id="PF04717"/>
    </source>
</evidence>
<name>A0A845AZV3_9SPHN</name>
<dbReference type="Pfam" id="PF04717">
    <property type="entry name" value="Phage_base_V"/>
    <property type="match status" value="1"/>
</dbReference>
<dbReference type="RefSeq" id="WP_160778727.1">
    <property type="nucleotide sequence ID" value="NZ_BAAAZF010000001.1"/>
</dbReference>